<proteinExistence type="predicted"/>
<reference evidence="5" key="1">
    <citation type="submission" date="2018-05" db="EMBL/GenBank/DDBJ databases">
        <authorList>
            <person name="Lanie J.A."/>
            <person name="Ng W.-L."/>
            <person name="Kazmierczak K.M."/>
            <person name="Andrzejewski T.M."/>
            <person name="Davidsen T.M."/>
            <person name="Wayne K.J."/>
            <person name="Tettelin H."/>
            <person name="Glass J.I."/>
            <person name="Rusch D."/>
            <person name="Podicherti R."/>
            <person name="Tsui H.-C.T."/>
            <person name="Winkler M.E."/>
        </authorList>
    </citation>
    <scope>NUCLEOTIDE SEQUENCE</scope>
</reference>
<sequence length="130" mass="14021">MKNTNLKIGLALGSGAARGWAHIGVIKALKKENIPIHFISGSSVGSYVGAVYSGGGFESLKEFALSIDRKKVLSYIDVVFPRSGLINGKNATNLYSMHTNIMEFDELLVPMQMVATDMDSGEKLILDEGN</sequence>
<evidence type="ECO:0000259" key="4">
    <source>
        <dbReference type="PROSITE" id="PS51635"/>
    </source>
</evidence>
<dbReference type="PANTHER" id="PTHR14226">
    <property type="entry name" value="NEUROPATHY TARGET ESTERASE/SWISS CHEESE D.MELANOGASTER"/>
    <property type="match status" value="1"/>
</dbReference>
<dbReference type="PROSITE" id="PS51635">
    <property type="entry name" value="PNPLA"/>
    <property type="match status" value="1"/>
</dbReference>
<dbReference type="PANTHER" id="PTHR14226:SF76">
    <property type="entry name" value="NTE FAMILY PROTEIN RSSA"/>
    <property type="match status" value="1"/>
</dbReference>
<dbReference type="EMBL" id="UINC01228581">
    <property type="protein sequence ID" value="SVE59956.1"/>
    <property type="molecule type" value="Genomic_DNA"/>
</dbReference>
<accession>A0A383ESR6</accession>
<dbReference type="AlphaFoldDB" id="A0A383ESR6"/>
<keyword evidence="2" id="KW-0442">Lipid degradation</keyword>
<protein>
    <recommendedName>
        <fullName evidence="4">PNPLA domain-containing protein</fullName>
    </recommendedName>
</protein>
<evidence type="ECO:0000256" key="2">
    <source>
        <dbReference type="ARBA" id="ARBA00022963"/>
    </source>
</evidence>
<gene>
    <name evidence="5" type="ORF">METZ01_LOCUS512810</name>
</gene>
<organism evidence="5">
    <name type="scientific">marine metagenome</name>
    <dbReference type="NCBI Taxonomy" id="408172"/>
    <lineage>
        <taxon>unclassified sequences</taxon>
        <taxon>metagenomes</taxon>
        <taxon>ecological metagenomes</taxon>
    </lineage>
</organism>
<dbReference type="SUPFAM" id="SSF52151">
    <property type="entry name" value="FabD/lysophospholipase-like"/>
    <property type="match status" value="1"/>
</dbReference>
<dbReference type="Pfam" id="PF01734">
    <property type="entry name" value="Patatin"/>
    <property type="match status" value="1"/>
</dbReference>
<name>A0A383ESR6_9ZZZZ</name>
<evidence type="ECO:0000256" key="3">
    <source>
        <dbReference type="ARBA" id="ARBA00023098"/>
    </source>
</evidence>
<dbReference type="GO" id="GO:0016787">
    <property type="term" value="F:hydrolase activity"/>
    <property type="evidence" value="ECO:0007669"/>
    <property type="project" value="UniProtKB-KW"/>
</dbReference>
<keyword evidence="1" id="KW-0378">Hydrolase</keyword>
<evidence type="ECO:0000313" key="5">
    <source>
        <dbReference type="EMBL" id="SVE59956.1"/>
    </source>
</evidence>
<dbReference type="InterPro" id="IPR050301">
    <property type="entry name" value="NTE"/>
</dbReference>
<feature type="domain" description="PNPLA" evidence="4">
    <location>
        <begin position="10"/>
        <end position="130"/>
    </location>
</feature>
<dbReference type="InterPro" id="IPR016035">
    <property type="entry name" value="Acyl_Trfase/lysoPLipase"/>
</dbReference>
<dbReference type="InterPro" id="IPR002641">
    <property type="entry name" value="PNPLA_dom"/>
</dbReference>
<evidence type="ECO:0000256" key="1">
    <source>
        <dbReference type="ARBA" id="ARBA00022801"/>
    </source>
</evidence>
<keyword evidence="3" id="KW-0443">Lipid metabolism</keyword>
<dbReference type="Gene3D" id="3.40.1090.10">
    <property type="entry name" value="Cytosolic phospholipase A2 catalytic domain"/>
    <property type="match status" value="1"/>
</dbReference>
<feature type="non-terminal residue" evidence="5">
    <location>
        <position position="130"/>
    </location>
</feature>
<dbReference type="GO" id="GO:0016042">
    <property type="term" value="P:lipid catabolic process"/>
    <property type="evidence" value="ECO:0007669"/>
    <property type="project" value="UniProtKB-KW"/>
</dbReference>